<protein>
    <submittedName>
        <fullName evidence="9">Uncharacterized protein</fullName>
    </submittedName>
</protein>
<dbReference type="InterPro" id="IPR023415">
    <property type="entry name" value="LDLR_class-A_CS"/>
</dbReference>
<evidence type="ECO:0000256" key="4">
    <source>
        <dbReference type="ARBA" id="ARBA00022737"/>
    </source>
</evidence>
<dbReference type="InterPro" id="IPR036055">
    <property type="entry name" value="LDL_receptor-like_sf"/>
</dbReference>
<evidence type="ECO:0000256" key="1">
    <source>
        <dbReference type="ARBA" id="ARBA00004167"/>
    </source>
</evidence>
<evidence type="ECO:0000256" key="5">
    <source>
        <dbReference type="ARBA" id="ARBA00022989"/>
    </source>
</evidence>
<dbReference type="SUPFAM" id="SSF57424">
    <property type="entry name" value="LDL receptor-like module"/>
    <property type="match status" value="1"/>
</dbReference>
<organism evidence="9 10">
    <name type="scientific">Megalurothrips usitatus</name>
    <name type="common">bean blossom thrips</name>
    <dbReference type="NCBI Taxonomy" id="439358"/>
    <lineage>
        <taxon>Eukaryota</taxon>
        <taxon>Metazoa</taxon>
        <taxon>Ecdysozoa</taxon>
        <taxon>Arthropoda</taxon>
        <taxon>Hexapoda</taxon>
        <taxon>Insecta</taxon>
        <taxon>Pterygota</taxon>
        <taxon>Neoptera</taxon>
        <taxon>Paraneoptera</taxon>
        <taxon>Thysanoptera</taxon>
        <taxon>Terebrantia</taxon>
        <taxon>Thripoidea</taxon>
        <taxon>Thripidae</taxon>
        <taxon>Megalurothrips</taxon>
    </lineage>
</organism>
<feature type="disulfide bond" evidence="8">
    <location>
        <begin position="58"/>
        <end position="73"/>
    </location>
</feature>
<keyword evidence="3" id="KW-0812">Transmembrane</keyword>
<gene>
    <name evidence="9" type="ORF">ONE63_002665</name>
</gene>
<evidence type="ECO:0000256" key="6">
    <source>
        <dbReference type="ARBA" id="ARBA00023136"/>
    </source>
</evidence>
<evidence type="ECO:0000256" key="3">
    <source>
        <dbReference type="ARBA" id="ARBA00022692"/>
    </source>
</evidence>
<dbReference type="InterPro" id="IPR050685">
    <property type="entry name" value="LDLR"/>
</dbReference>
<evidence type="ECO:0000313" key="9">
    <source>
        <dbReference type="EMBL" id="KAJ1522376.1"/>
    </source>
</evidence>
<evidence type="ECO:0000256" key="8">
    <source>
        <dbReference type="PROSITE-ProRule" id="PRU00124"/>
    </source>
</evidence>
<evidence type="ECO:0000313" key="10">
    <source>
        <dbReference type="Proteomes" id="UP001075354"/>
    </source>
</evidence>
<dbReference type="EMBL" id="JAPTSV010000012">
    <property type="protein sequence ID" value="KAJ1522376.1"/>
    <property type="molecule type" value="Genomic_DNA"/>
</dbReference>
<comment type="caution">
    <text evidence="8">Lacks conserved residue(s) required for the propagation of feature annotation.</text>
</comment>
<proteinExistence type="predicted"/>
<dbReference type="GO" id="GO:0016192">
    <property type="term" value="P:vesicle-mediated transport"/>
    <property type="evidence" value="ECO:0007669"/>
    <property type="project" value="UniProtKB-ARBA"/>
</dbReference>
<dbReference type="PROSITE" id="PS50068">
    <property type="entry name" value="LDLRA_2"/>
    <property type="match status" value="1"/>
</dbReference>
<comment type="subcellular location">
    <subcellularLocation>
        <location evidence="2">Endomembrane system</location>
    </subcellularLocation>
    <subcellularLocation>
        <location evidence="1">Membrane</location>
        <topology evidence="1">Single-pass membrane protein</topology>
    </subcellularLocation>
</comment>
<dbReference type="Gene3D" id="4.10.400.10">
    <property type="entry name" value="Low-density Lipoprotein Receptor"/>
    <property type="match status" value="2"/>
</dbReference>
<keyword evidence="4" id="KW-0677">Repeat</keyword>
<dbReference type="PANTHER" id="PTHR24270:SF62">
    <property type="entry name" value="LOW-DENSITY LIPOPROTEIN RECEPTOR-RELATED PROTEIN 2"/>
    <property type="match status" value="1"/>
</dbReference>
<dbReference type="AlphaFoldDB" id="A0AAV7XCL1"/>
<evidence type="ECO:0000256" key="7">
    <source>
        <dbReference type="ARBA" id="ARBA00023157"/>
    </source>
</evidence>
<dbReference type="GO" id="GO:0012505">
    <property type="term" value="C:endomembrane system"/>
    <property type="evidence" value="ECO:0007669"/>
    <property type="project" value="UniProtKB-SubCell"/>
</dbReference>
<dbReference type="PANTHER" id="PTHR24270">
    <property type="entry name" value="LOW-DENSITY LIPOPROTEIN RECEPTOR-RELATED"/>
    <property type="match status" value="1"/>
</dbReference>
<dbReference type="InterPro" id="IPR002172">
    <property type="entry name" value="LDrepeatLR_classA_rpt"/>
</dbReference>
<reference evidence="9" key="1">
    <citation type="submission" date="2022-12" db="EMBL/GenBank/DDBJ databases">
        <title>Chromosome-level genome assembly of the bean flower thrips Megalurothrips usitatus.</title>
        <authorList>
            <person name="Ma L."/>
            <person name="Liu Q."/>
            <person name="Li H."/>
            <person name="Cai W."/>
        </authorList>
    </citation>
    <scope>NUCLEOTIDE SEQUENCE</scope>
    <source>
        <strain evidence="9">Cailab_2022a</strain>
    </source>
</reference>
<dbReference type="GO" id="GO:0005886">
    <property type="term" value="C:plasma membrane"/>
    <property type="evidence" value="ECO:0007669"/>
    <property type="project" value="TreeGrafter"/>
</dbReference>
<dbReference type="SMART" id="SM00192">
    <property type="entry name" value="LDLa"/>
    <property type="match status" value="2"/>
</dbReference>
<keyword evidence="5" id="KW-1133">Transmembrane helix</keyword>
<dbReference type="CDD" id="cd00112">
    <property type="entry name" value="LDLa"/>
    <property type="match status" value="2"/>
</dbReference>
<keyword evidence="7 8" id="KW-1015">Disulfide bond</keyword>
<dbReference type="Pfam" id="PF00057">
    <property type="entry name" value="Ldl_recept_a"/>
    <property type="match status" value="1"/>
</dbReference>
<sequence length="272" mass="27975">MECKCADYLRWSRPDALCDGSPDCLDGSDEEGCTLCTPGQFRCRQSPGAPCLPHGLECDGAEDCPNGEDEEHCLALTDGASLQVDGLGLPVLMREGVVARKVHGVWRPICAGVHGSARSVSSWAADTCVSLGFSGWESVNDTLVEERPLVLSSPRVLPLDGPLPPPAADKTADNLIGGLPILGGLDKGGVCTGLRVRCAPGVDGIPASFLQLPPPAAGGAAHGAGHGTPGQGLYAWPWHAEILVEGKPVGGTGVLVADSWVMASSDALNGIE</sequence>
<dbReference type="PRINTS" id="PR00261">
    <property type="entry name" value="LDLRECEPTOR"/>
</dbReference>
<comment type="caution">
    <text evidence="9">The sequence shown here is derived from an EMBL/GenBank/DDBJ whole genome shotgun (WGS) entry which is preliminary data.</text>
</comment>
<keyword evidence="6" id="KW-0472">Membrane</keyword>
<name>A0AAV7XCL1_9NEOP</name>
<dbReference type="PROSITE" id="PS01209">
    <property type="entry name" value="LDLRA_1"/>
    <property type="match status" value="1"/>
</dbReference>
<accession>A0AAV7XCL1</accession>
<keyword evidence="10" id="KW-1185">Reference proteome</keyword>
<dbReference type="Proteomes" id="UP001075354">
    <property type="component" value="Chromosome 12"/>
</dbReference>
<evidence type="ECO:0000256" key="2">
    <source>
        <dbReference type="ARBA" id="ARBA00004308"/>
    </source>
</evidence>